<dbReference type="AlphaFoldDB" id="A0A445MRY1"/>
<proteinExistence type="predicted"/>
<accession>A0A445MRY1</accession>
<dbReference type="InterPro" id="IPR011101">
    <property type="entry name" value="DUF5131"/>
</dbReference>
<dbReference type="Pfam" id="PF07505">
    <property type="entry name" value="DUF5131"/>
    <property type="match status" value="1"/>
</dbReference>
<reference evidence="1" key="1">
    <citation type="submission" date="2018-01" db="EMBL/GenBank/DDBJ databases">
        <authorList>
            <person name="Regsiter A."/>
            <person name="William W."/>
        </authorList>
    </citation>
    <scope>NUCLEOTIDE SEQUENCE</scope>
    <source>
        <strain evidence="1">TRIP AH-1</strain>
    </source>
</reference>
<organism evidence="1">
    <name type="scientific">uncultured Desulfobacterium sp</name>
    <dbReference type="NCBI Taxonomy" id="201089"/>
    <lineage>
        <taxon>Bacteria</taxon>
        <taxon>Pseudomonadati</taxon>
        <taxon>Thermodesulfobacteriota</taxon>
        <taxon>Desulfobacteria</taxon>
        <taxon>Desulfobacterales</taxon>
        <taxon>Desulfobacteriaceae</taxon>
        <taxon>Desulfobacterium</taxon>
        <taxon>environmental samples</taxon>
    </lineage>
</organism>
<gene>
    <name evidence="1" type="ORF">PITCH_A1260053</name>
</gene>
<protein>
    <submittedName>
        <fullName evidence="1">Bacteriophage protein gp37</fullName>
    </submittedName>
</protein>
<dbReference type="EMBL" id="OJIN01000031">
    <property type="protein sequence ID" value="SPD72230.1"/>
    <property type="molecule type" value="Genomic_DNA"/>
</dbReference>
<evidence type="ECO:0000313" key="1">
    <source>
        <dbReference type="EMBL" id="SPD72230.1"/>
    </source>
</evidence>
<sequence>MGENSKIEWTSATWNPVTGCTKISAGCLNCYAERMANRLRLMGQPNYRAGFKVKTHPNALLLPLKWKKPRMIFVNSMSDLFHEEVPASFITKVFQIMETQPQHIFQVLTKRSKRLYELRKALTWPENVWMGVTVENSEYRHRIDELRATPAKTKFLSIEPLLGTIPDLDLTNIDWVIVGGESGPGARPMASEWARDIRDQCLAAGIPFFFKQWGGINKKKAGRLLDGRSWNEMPSLVVKKRLDSYDTPAIAIA</sequence>
<name>A0A445MRY1_9BACT</name>